<gene>
    <name evidence="7" type="ORF">GALL_353420</name>
</gene>
<dbReference type="Gene3D" id="3.40.50.2000">
    <property type="entry name" value="Glycogen Phosphorylase B"/>
    <property type="match status" value="1"/>
</dbReference>
<dbReference type="GO" id="GO:0016757">
    <property type="term" value="F:glycosyltransferase activity"/>
    <property type="evidence" value="ECO:0007669"/>
    <property type="project" value="UniProtKB-KW"/>
</dbReference>
<dbReference type="InterPro" id="IPR041109">
    <property type="entry name" value="HMW1C_N"/>
</dbReference>
<feature type="compositionally biased region" description="Low complexity" evidence="4">
    <location>
        <begin position="615"/>
        <end position="625"/>
    </location>
</feature>
<evidence type="ECO:0000313" key="7">
    <source>
        <dbReference type="EMBL" id="OIQ82863.1"/>
    </source>
</evidence>
<evidence type="ECO:0000256" key="4">
    <source>
        <dbReference type="SAM" id="MobiDB-lite"/>
    </source>
</evidence>
<dbReference type="Pfam" id="PF18254">
    <property type="entry name" value="HMw1_D2"/>
    <property type="match status" value="1"/>
</dbReference>
<dbReference type="InterPro" id="IPR051939">
    <property type="entry name" value="Glycosyltr_41/O-GlcNAc_trsf"/>
</dbReference>
<dbReference type="AlphaFoldDB" id="A0A1J5QSK5"/>
<dbReference type="Pfam" id="PF18071">
    <property type="entry name" value="HMW1C_N"/>
    <property type="match status" value="1"/>
</dbReference>
<dbReference type="PANTHER" id="PTHR44835:SF1">
    <property type="entry name" value="PROTEIN O-GLCNAC TRANSFERASE"/>
    <property type="match status" value="1"/>
</dbReference>
<protein>
    <recommendedName>
        <fullName evidence="8">Peptide transporter</fullName>
    </recommendedName>
</protein>
<keyword evidence="2" id="KW-0328">Glycosyltransferase</keyword>
<comment type="caution">
    <text evidence="7">The sequence shown here is derived from an EMBL/GenBank/DDBJ whole genome shotgun (WGS) entry which is preliminary data.</text>
</comment>
<keyword evidence="3" id="KW-0808">Transferase</keyword>
<dbReference type="InterPro" id="IPR040542">
    <property type="entry name" value="HMW1_D2"/>
</dbReference>
<dbReference type="EMBL" id="MLJW01000759">
    <property type="protein sequence ID" value="OIQ82863.1"/>
    <property type="molecule type" value="Genomic_DNA"/>
</dbReference>
<proteinExistence type="predicted"/>
<evidence type="ECO:0000256" key="1">
    <source>
        <dbReference type="ARBA" id="ARBA00004922"/>
    </source>
</evidence>
<dbReference type="PANTHER" id="PTHR44835">
    <property type="entry name" value="UDP-N-ACETYLGLUCOSAMINE--PEPTIDE N-ACETYLGLUCOSAMINYLTRANSFERASE SPINDLY-RELATED"/>
    <property type="match status" value="1"/>
</dbReference>
<sequence length="634" mass="70043">MANFNLEQYEYHVYTRSYEAAAKELLDLLSMLDHNLGQFNQEFVARPTSPVLGGEDYDTHVLTRLAAATACMLADPGFKLSARGIGQLLNWHRWLSTLFAAGPLRNADSVLRALNLRGVNSEQIEVREGDLYKLCLMYSADSRMPLDVDALWQFDRALAAGLCLTLLAPRFCGSPEAHSKRELILPWLSARLDQVGDLDLLPTGILHDAYMHCSYADRADKHDIKRPINALISRKLLEWGCTALDTPPLPPSARKPVMLVVLEWFHAAHSIYRTHSRTMEAAREIFEVVAIGVDEVDAAGRAVFDAFHELPPGASTADQLHFIRDLARKLQAQVLYMPSVGMFPLTMFLANLRLAPLQVYALGHPATTHAEAMDYAVVEEDYVGDPACFSERLLVLPRDGMPYRPSAAAAQLPPASPMRENPQIVQIAVAATTMKLNPRFLGACARIAREAGREVRFHFLVGQALGLVYVQVARVVRQYLGDAAVVHRHQPYASYMEVISGCDLFLNPFPFGNTNGIVDTVSAGLVGVCKTGREVHEHIDEGLFGRLGLPSWMVAHTVDEYVEASLRLIRNDAERCELRRLHAGADRVKVLFEGRPEIFGQKLAAALEELHANAAAGPSPRAGRPLSTLTAIAH</sequence>
<feature type="region of interest" description="Disordered" evidence="4">
    <location>
        <begin position="615"/>
        <end position="634"/>
    </location>
</feature>
<reference evidence="7" key="1">
    <citation type="submission" date="2016-10" db="EMBL/GenBank/DDBJ databases">
        <title>Sequence of Gallionella enrichment culture.</title>
        <authorList>
            <person name="Poehlein A."/>
            <person name="Muehling M."/>
            <person name="Daniel R."/>
        </authorList>
    </citation>
    <scope>NUCLEOTIDE SEQUENCE</scope>
</reference>
<evidence type="ECO:0000256" key="3">
    <source>
        <dbReference type="ARBA" id="ARBA00022679"/>
    </source>
</evidence>
<organism evidence="7">
    <name type="scientific">mine drainage metagenome</name>
    <dbReference type="NCBI Taxonomy" id="410659"/>
    <lineage>
        <taxon>unclassified sequences</taxon>
        <taxon>metagenomes</taxon>
        <taxon>ecological metagenomes</taxon>
    </lineage>
</organism>
<accession>A0A1J5QSK5</accession>
<feature type="domain" description="HMW1C N-terminal" evidence="5">
    <location>
        <begin position="3"/>
        <end position="143"/>
    </location>
</feature>
<evidence type="ECO:0008006" key="8">
    <source>
        <dbReference type="Google" id="ProtNLM"/>
    </source>
</evidence>
<evidence type="ECO:0000256" key="2">
    <source>
        <dbReference type="ARBA" id="ARBA00022676"/>
    </source>
</evidence>
<comment type="pathway">
    <text evidence="1">Protein modification; protein glycosylation.</text>
</comment>
<evidence type="ECO:0000259" key="6">
    <source>
        <dbReference type="Pfam" id="PF18254"/>
    </source>
</evidence>
<feature type="domain" description="HMW1" evidence="6">
    <location>
        <begin position="149"/>
        <end position="235"/>
    </location>
</feature>
<dbReference type="Gene3D" id="3.40.50.11380">
    <property type="match status" value="1"/>
</dbReference>
<evidence type="ECO:0000259" key="5">
    <source>
        <dbReference type="Pfam" id="PF18071"/>
    </source>
</evidence>
<name>A0A1J5QSK5_9ZZZZ</name>